<reference evidence="3" key="1">
    <citation type="submission" date="2018-12" db="EMBL/GenBank/DDBJ databases">
        <title>Tengunoibacter tsumagoiensis gen. nov., sp. nov., Dictyobacter kobayashii sp. nov., D. alpinus sp. nov., and D. joshuensis sp. nov. and description of Dictyobacteraceae fam. nov. within the order Ktedonobacterales isolated from Tengu-no-mugimeshi.</title>
        <authorList>
            <person name="Wang C.M."/>
            <person name="Zheng Y."/>
            <person name="Sakai Y."/>
            <person name="Toyoda A."/>
            <person name="Minakuchi Y."/>
            <person name="Abe K."/>
            <person name="Yokota A."/>
            <person name="Yabe S."/>
        </authorList>
    </citation>
    <scope>NUCLEOTIDE SEQUENCE [LARGE SCALE GENOMIC DNA]</scope>
    <source>
        <strain evidence="3">Uno3</strain>
    </source>
</reference>
<protein>
    <recommendedName>
        <fullName evidence="4">MalT-like TPR region domain-containing protein</fullName>
    </recommendedName>
</protein>
<evidence type="ECO:0000313" key="3">
    <source>
        <dbReference type="Proteomes" id="UP000287352"/>
    </source>
</evidence>
<dbReference type="Proteomes" id="UP000287352">
    <property type="component" value="Unassembled WGS sequence"/>
</dbReference>
<comment type="caution">
    <text evidence="2">The sequence shown here is derived from an EMBL/GenBank/DDBJ whole genome shotgun (WGS) entry which is preliminary data.</text>
</comment>
<accession>A0A402A545</accession>
<reference evidence="2" key="2">
    <citation type="journal article" date="2019" name="Int. J. Syst. Evol. Microbiol.">
        <title>Tengunoibacter tsumagoiensis gen. nov., sp. nov., Dictyobacter kobayashii sp. nov., Dictyobacter alpinus sp. nov., and description of Dictyobacteraceae fam. nov. within the order Ktedonobacterales isolated from Tengu-no-mugimeshi, a soil-like granular mass of micro-organisms, and emended descriptions of the genera Ktedonobacter and Dictyobacter.</title>
        <authorList>
            <person name="Wang C."/>
            <person name="Zheng Y."/>
            <person name="Sakai Y."/>
            <person name="Toyoda A."/>
            <person name="Minakuchi Y."/>
            <person name="Abe K."/>
            <person name="Yokota A."/>
            <person name="Yabe S."/>
        </authorList>
    </citation>
    <scope>NUCLEOTIDE SEQUENCE</scope>
    <source>
        <strain evidence="2">Uno3</strain>
    </source>
</reference>
<dbReference type="InterPro" id="IPR011990">
    <property type="entry name" value="TPR-like_helical_dom_sf"/>
</dbReference>
<dbReference type="AlphaFoldDB" id="A0A402A545"/>
<name>A0A402A545_9CHLR</name>
<proteinExistence type="predicted"/>
<evidence type="ECO:0000313" key="1">
    <source>
        <dbReference type="EMBL" id="GCE14176.1"/>
    </source>
</evidence>
<dbReference type="EMBL" id="BIFR01000001">
    <property type="protein sequence ID" value="GCE14230.1"/>
    <property type="molecule type" value="Genomic_DNA"/>
</dbReference>
<sequence length="374" mass="41749">MTDNIRAGLSYDLTSRLMRIIFSWRKQDTYELQNKINQTINDYDPIVEMDIERTITRRDALRTLVLFACETCYIGTAKKAGSEEILAQCAAAITACWYLRKGKELALANDAVSTYIASLQPLAEINASKKSASALLTQCYLLKATLSRLVEGHDQPLSHLEQAQRFSGMAEDPILQVLALRTLAATYSYGNKSSAALTLGEKAAEKLKNISAPPKLQSFVYAGLANYQAQCSLKNDSLKSLEMANKTFTEESYIWIDHPESNMWINTGMVNLHLGDFQSAITAFGRVETLPDLSGSSDGKIEATINSVVAEVQRDDRPRDLDRCIALWQQGINGAKALKSEQWFSEAKNAHRLMCAAWPTEQRIKALREQLAHW</sequence>
<dbReference type="Gene3D" id="1.25.40.10">
    <property type="entry name" value="Tetratricopeptide repeat domain"/>
    <property type="match status" value="1"/>
</dbReference>
<keyword evidence="3" id="KW-1185">Reference proteome</keyword>
<organism evidence="2 3">
    <name type="scientific">Tengunoibacter tsumagoiensis</name>
    <dbReference type="NCBI Taxonomy" id="2014871"/>
    <lineage>
        <taxon>Bacteria</taxon>
        <taxon>Bacillati</taxon>
        <taxon>Chloroflexota</taxon>
        <taxon>Ktedonobacteria</taxon>
        <taxon>Ktedonobacterales</taxon>
        <taxon>Dictyobacteraceae</taxon>
        <taxon>Tengunoibacter</taxon>
    </lineage>
</organism>
<gene>
    <name evidence="1" type="ORF">KTT_40350</name>
    <name evidence="2" type="ORF">KTT_40890</name>
</gene>
<dbReference type="EMBL" id="BIFR01000001">
    <property type="protein sequence ID" value="GCE14176.1"/>
    <property type="molecule type" value="Genomic_DNA"/>
</dbReference>
<evidence type="ECO:0008006" key="4">
    <source>
        <dbReference type="Google" id="ProtNLM"/>
    </source>
</evidence>
<dbReference type="SUPFAM" id="SSF48452">
    <property type="entry name" value="TPR-like"/>
    <property type="match status" value="1"/>
</dbReference>
<evidence type="ECO:0000313" key="2">
    <source>
        <dbReference type="EMBL" id="GCE14230.1"/>
    </source>
</evidence>